<dbReference type="AlphaFoldDB" id="A0A839UID5"/>
<gene>
    <name evidence="3" type="ORF">FHS30_001000</name>
</gene>
<accession>A0A839UID5</accession>
<sequence length="172" mass="19242">MQHPHPRPSLKAIILLSLLLISACSGYEVTVNERTVYAPAPLFMDFTVVDKNLQRCLDQTIEDQRVTEASRLTRLNCTNAGIQTLAGIEIFAGITTLNLADNNLRQVPELTKLAKLTQVDLRNNQLKALPEALNWLKLTYLDVRDNSALQCGDLRQLATDGDLKLWLPAHCH</sequence>
<protein>
    <submittedName>
        <fullName evidence="3">Leucine-rich repeat (LRR) protein</fullName>
    </submittedName>
</protein>
<proteinExistence type="predicted"/>
<reference evidence="3 4" key="1">
    <citation type="submission" date="2020-08" db="EMBL/GenBank/DDBJ databases">
        <title>Genomic Encyclopedia of Type Strains, Phase III (KMG-III): the genomes of soil and plant-associated and newly described type strains.</title>
        <authorList>
            <person name="Whitman W."/>
        </authorList>
    </citation>
    <scope>NUCLEOTIDE SEQUENCE [LARGE SCALE GENOMIC DNA]</scope>
    <source>
        <strain evidence="3 4">CECT 8571</strain>
    </source>
</reference>
<dbReference type="InterPro" id="IPR032675">
    <property type="entry name" value="LRR_dom_sf"/>
</dbReference>
<organism evidence="3 4">
    <name type="scientific">Simiduia aestuariiviva</name>
    <dbReference type="NCBI Taxonomy" id="1510459"/>
    <lineage>
        <taxon>Bacteria</taxon>
        <taxon>Pseudomonadati</taxon>
        <taxon>Pseudomonadota</taxon>
        <taxon>Gammaproteobacteria</taxon>
        <taxon>Cellvibrionales</taxon>
        <taxon>Cellvibrionaceae</taxon>
        <taxon>Simiduia</taxon>
    </lineage>
</organism>
<dbReference type="Gene3D" id="3.80.10.10">
    <property type="entry name" value="Ribonuclease Inhibitor"/>
    <property type="match status" value="1"/>
</dbReference>
<name>A0A839UID5_9GAMM</name>
<dbReference type="Pfam" id="PF12799">
    <property type="entry name" value="LRR_4"/>
    <property type="match status" value="1"/>
</dbReference>
<dbReference type="EMBL" id="JACHXZ010000001">
    <property type="protein sequence ID" value="MBB3167824.1"/>
    <property type="molecule type" value="Genomic_DNA"/>
</dbReference>
<dbReference type="InterPro" id="IPR025875">
    <property type="entry name" value="Leu-rich_rpt_4"/>
</dbReference>
<evidence type="ECO:0000313" key="3">
    <source>
        <dbReference type="EMBL" id="MBB3167824.1"/>
    </source>
</evidence>
<dbReference type="PROSITE" id="PS51257">
    <property type="entry name" value="PROKAR_LIPOPROTEIN"/>
    <property type="match status" value="1"/>
</dbReference>
<keyword evidence="1" id="KW-0433">Leucine-rich repeat</keyword>
<evidence type="ECO:0000256" key="1">
    <source>
        <dbReference type="ARBA" id="ARBA00022614"/>
    </source>
</evidence>
<dbReference type="RefSeq" id="WP_183908873.1">
    <property type="nucleotide sequence ID" value="NZ_JACHXZ010000001.1"/>
</dbReference>
<dbReference type="SUPFAM" id="SSF52058">
    <property type="entry name" value="L domain-like"/>
    <property type="match status" value="1"/>
</dbReference>
<keyword evidence="2" id="KW-0677">Repeat</keyword>
<evidence type="ECO:0000256" key="2">
    <source>
        <dbReference type="ARBA" id="ARBA00022737"/>
    </source>
</evidence>
<evidence type="ECO:0000313" key="4">
    <source>
        <dbReference type="Proteomes" id="UP000559987"/>
    </source>
</evidence>
<comment type="caution">
    <text evidence="3">The sequence shown here is derived from an EMBL/GenBank/DDBJ whole genome shotgun (WGS) entry which is preliminary data.</text>
</comment>
<dbReference type="Proteomes" id="UP000559987">
    <property type="component" value="Unassembled WGS sequence"/>
</dbReference>
<dbReference type="InterPro" id="IPR001611">
    <property type="entry name" value="Leu-rich_rpt"/>
</dbReference>
<keyword evidence="4" id="KW-1185">Reference proteome</keyword>
<dbReference type="PROSITE" id="PS51450">
    <property type="entry name" value="LRR"/>
    <property type="match status" value="1"/>
</dbReference>